<dbReference type="CDD" id="cd20007">
    <property type="entry name" value="PBP1_ABC_sugar_binding-like"/>
    <property type="match status" value="1"/>
</dbReference>
<evidence type="ECO:0000256" key="2">
    <source>
        <dbReference type="ARBA" id="ARBA00007639"/>
    </source>
</evidence>
<dbReference type="AlphaFoldDB" id="A0A1P8UBA1"/>
<dbReference type="GO" id="GO:0030313">
    <property type="term" value="C:cell envelope"/>
    <property type="evidence" value="ECO:0007669"/>
    <property type="project" value="UniProtKB-SubCell"/>
</dbReference>
<evidence type="ECO:0000256" key="1">
    <source>
        <dbReference type="ARBA" id="ARBA00004196"/>
    </source>
</evidence>
<name>A0A1P8UBA1_9MICO</name>
<dbReference type="EMBL" id="CP018762">
    <property type="protein sequence ID" value="APZ35383.1"/>
    <property type="molecule type" value="Genomic_DNA"/>
</dbReference>
<comment type="subcellular location">
    <subcellularLocation>
        <location evidence="1">Cell envelope</location>
    </subcellularLocation>
</comment>
<dbReference type="OrthoDB" id="9800520at2"/>
<evidence type="ECO:0000256" key="4">
    <source>
        <dbReference type="SAM" id="SignalP"/>
    </source>
</evidence>
<reference evidence="6 7" key="1">
    <citation type="submission" date="2016-12" db="EMBL/GenBank/DDBJ databases">
        <title>Complete genome sequence of Microbacterium aurum KACC 15219.</title>
        <authorList>
            <person name="Jung Y."/>
            <person name="Shin J.-H."/>
            <person name="Lee Y.-J."/>
            <person name="Yi H."/>
            <person name="Bahn Y.-S."/>
            <person name="Kim J.F."/>
            <person name="Lee D.-W."/>
        </authorList>
    </citation>
    <scope>NUCLEOTIDE SEQUENCE [LARGE SCALE GENOMIC DNA]</scope>
    <source>
        <strain evidence="6 7">KACC 15219</strain>
    </source>
</reference>
<feature type="chain" id="PRO_5038455340" description="Periplasmic binding protein domain-containing protein" evidence="4">
    <location>
        <begin position="23"/>
        <end position="333"/>
    </location>
</feature>
<dbReference type="SUPFAM" id="SSF53822">
    <property type="entry name" value="Periplasmic binding protein-like I"/>
    <property type="match status" value="1"/>
</dbReference>
<feature type="domain" description="Periplasmic binding protein" evidence="5">
    <location>
        <begin position="46"/>
        <end position="301"/>
    </location>
</feature>
<evidence type="ECO:0000259" key="5">
    <source>
        <dbReference type="Pfam" id="PF13407"/>
    </source>
</evidence>
<feature type="signal peptide" evidence="4">
    <location>
        <begin position="1"/>
        <end position="22"/>
    </location>
</feature>
<evidence type="ECO:0000313" key="7">
    <source>
        <dbReference type="Proteomes" id="UP000187185"/>
    </source>
</evidence>
<dbReference type="RefSeq" id="WP_076691752.1">
    <property type="nucleotide sequence ID" value="NZ_CP018762.1"/>
</dbReference>
<accession>A0A1P8UBA1</accession>
<dbReference type="PANTHER" id="PTHR46847">
    <property type="entry name" value="D-ALLOSE-BINDING PERIPLASMIC PROTEIN-RELATED"/>
    <property type="match status" value="1"/>
</dbReference>
<dbReference type="Pfam" id="PF13407">
    <property type="entry name" value="Peripla_BP_4"/>
    <property type="match status" value="1"/>
</dbReference>
<dbReference type="Gene3D" id="3.40.50.2300">
    <property type="match status" value="2"/>
</dbReference>
<dbReference type="PROSITE" id="PS51257">
    <property type="entry name" value="PROKAR_LIPOPROTEIN"/>
    <property type="match status" value="1"/>
</dbReference>
<sequence length="333" mass="33824">MSKSRKITLTAGGFLGAALLLAGCTSSPGATPGSSAAPSGEGGPSITFVAGVKGDPFYITMACGAEKAAAEAGASFDFQAPNSFSPTDQIPIVDGVSAAAPDALLIAPTDVESMFAPIQRVRDAGTKVVQVDTSLTDTEGISASIKTDDYAGGQEAARVLADLVGGEGEVLLLNFQPGVSTTEARGQGFVDEAEKLGLTVVGSEYGGTEVEKSAQIVDATLQRHPELAGIFTTTDYGAQGAITSLRNAAKLKDVALVGFDASPVMVEELRAGNLQAIVSQQASKIGQLAVEAALLALEGEESGETVEVPTITILLEDVDSPSVRDALQTDSCG</sequence>
<protein>
    <recommendedName>
        <fullName evidence="5">Periplasmic binding protein domain-containing protein</fullName>
    </recommendedName>
</protein>
<evidence type="ECO:0000313" key="6">
    <source>
        <dbReference type="EMBL" id="APZ35383.1"/>
    </source>
</evidence>
<dbReference type="PANTHER" id="PTHR46847:SF1">
    <property type="entry name" value="D-ALLOSE-BINDING PERIPLASMIC PROTEIN-RELATED"/>
    <property type="match status" value="1"/>
</dbReference>
<proteinExistence type="inferred from homology"/>
<dbReference type="InterPro" id="IPR025997">
    <property type="entry name" value="SBP_2_dom"/>
</dbReference>
<dbReference type="Proteomes" id="UP000187185">
    <property type="component" value="Chromosome"/>
</dbReference>
<dbReference type="KEGG" id="maur:BOH66_14865"/>
<dbReference type="InterPro" id="IPR028082">
    <property type="entry name" value="Peripla_BP_I"/>
</dbReference>
<dbReference type="GO" id="GO:0030246">
    <property type="term" value="F:carbohydrate binding"/>
    <property type="evidence" value="ECO:0007669"/>
    <property type="project" value="UniProtKB-ARBA"/>
</dbReference>
<comment type="similarity">
    <text evidence="2">Belongs to the bacterial solute-binding protein 2 family.</text>
</comment>
<keyword evidence="7" id="KW-1185">Reference proteome</keyword>
<dbReference type="STRING" id="36805.BOH66_14865"/>
<evidence type="ECO:0000256" key="3">
    <source>
        <dbReference type="ARBA" id="ARBA00022729"/>
    </source>
</evidence>
<organism evidence="6 7">
    <name type="scientific">Microbacterium aurum</name>
    <dbReference type="NCBI Taxonomy" id="36805"/>
    <lineage>
        <taxon>Bacteria</taxon>
        <taxon>Bacillati</taxon>
        <taxon>Actinomycetota</taxon>
        <taxon>Actinomycetes</taxon>
        <taxon>Micrococcales</taxon>
        <taxon>Microbacteriaceae</taxon>
        <taxon>Microbacterium</taxon>
    </lineage>
</organism>
<gene>
    <name evidence="6" type="ORF">BOH66_14865</name>
</gene>
<keyword evidence="3 4" id="KW-0732">Signal</keyword>